<dbReference type="Pfam" id="PF26002">
    <property type="entry name" value="Beta-barrel_AprE"/>
    <property type="match status" value="1"/>
</dbReference>
<dbReference type="GO" id="GO:0016020">
    <property type="term" value="C:membrane"/>
    <property type="evidence" value="ECO:0007669"/>
    <property type="project" value="UniProtKB-SubCell"/>
</dbReference>
<accession>A0A853MBT2</accession>
<comment type="subcellular location">
    <subcellularLocation>
        <location evidence="1">Membrane</location>
        <topology evidence="1">Single-pass membrane protein</topology>
    </subcellularLocation>
</comment>
<evidence type="ECO:0000256" key="3">
    <source>
        <dbReference type="ARBA" id="ARBA00022692"/>
    </source>
</evidence>
<feature type="domain" description="Multidrug resistance protein MdtA-like barrel-sandwich hybrid" evidence="8">
    <location>
        <begin position="85"/>
        <end position="383"/>
    </location>
</feature>
<feature type="domain" description="AprE-like beta-barrel" evidence="9">
    <location>
        <begin position="391"/>
        <end position="491"/>
    </location>
</feature>
<evidence type="ECO:0000256" key="7">
    <source>
        <dbReference type="SAM" id="Phobius"/>
    </source>
</evidence>
<evidence type="ECO:0000256" key="5">
    <source>
        <dbReference type="ARBA" id="ARBA00023136"/>
    </source>
</evidence>
<dbReference type="RefSeq" id="WP_006277124.1">
    <property type="nucleotide sequence ID" value="NZ_ACYA01000032.1"/>
</dbReference>
<dbReference type="PANTHER" id="PTHR30386">
    <property type="entry name" value="MEMBRANE FUSION SUBUNIT OF EMRAB-TOLC MULTIDRUG EFFLUX PUMP"/>
    <property type="match status" value="1"/>
</dbReference>
<feature type="coiled-coil region" evidence="6">
    <location>
        <begin position="122"/>
        <end position="149"/>
    </location>
</feature>
<protein>
    <submittedName>
        <fullName evidence="10">Hemolysin D</fullName>
    </submittedName>
</protein>
<comment type="similarity">
    <text evidence="2">Belongs to the membrane fusion protein (MFP) (TC 8.A.1) family.</text>
</comment>
<dbReference type="PANTHER" id="PTHR30386:SF26">
    <property type="entry name" value="TRANSPORT PROTEIN COMB"/>
    <property type="match status" value="1"/>
</dbReference>
<evidence type="ECO:0000313" key="10">
    <source>
        <dbReference type="EMBL" id="OBU76319.1"/>
    </source>
</evidence>
<dbReference type="Proteomes" id="UP000093903">
    <property type="component" value="Unassembled WGS sequence"/>
</dbReference>
<organism evidence="10 11">
    <name type="scientific">Cylindrospermopsis raciborskii CS-505</name>
    <dbReference type="NCBI Taxonomy" id="533240"/>
    <lineage>
        <taxon>Bacteria</taxon>
        <taxon>Bacillati</taxon>
        <taxon>Cyanobacteriota</taxon>
        <taxon>Cyanophyceae</taxon>
        <taxon>Nostocales</taxon>
        <taxon>Aphanizomenonaceae</taxon>
        <taxon>Cylindrospermopsis</taxon>
    </lineage>
</organism>
<name>A0A853MBT2_9CYAN</name>
<keyword evidence="4 7" id="KW-1133">Transmembrane helix</keyword>
<dbReference type="AlphaFoldDB" id="A0A853MBT2"/>
<evidence type="ECO:0000313" key="11">
    <source>
        <dbReference type="Proteomes" id="UP000093903"/>
    </source>
</evidence>
<feature type="transmembrane region" description="Helical" evidence="7">
    <location>
        <begin position="45"/>
        <end position="66"/>
    </location>
</feature>
<gene>
    <name evidence="10" type="ORF">A9P98_08275</name>
</gene>
<evidence type="ECO:0000256" key="6">
    <source>
        <dbReference type="SAM" id="Coils"/>
    </source>
</evidence>
<dbReference type="InterPro" id="IPR050739">
    <property type="entry name" value="MFP"/>
</dbReference>
<keyword evidence="3 7" id="KW-0812">Transmembrane</keyword>
<dbReference type="Gene3D" id="2.40.30.170">
    <property type="match status" value="1"/>
</dbReference>
<feature type="coiled-coil region" evidence="6">
    <location>
        <begin position="315"/>
        <end position="342"/>
    </location>
</feature>
<comment type="caution">
    <text evidence="10">The sequence shown here is derived from an EMBL/GenBank/DDBJ whole genome shotgun (WGS) entry which is preliminary data.</text>
</comment>
<reference evidence="10 11" key="1">
    <citation type="submission" date="2016-05" db="EMBL/GenBank/DDBJ databases">
        <title>First complete genome of the cyanobacterium Cylindrospermopsis raciborskii CS505, containing a circular chromosome and a single extrachromosomal element.</title>
        <authorList>
            <person name="Fuentes J."/>
            <person name="Tamames J."/>
            <person name="Allen E."/>
            <person name="Plominski A."/>
            <person name="Vasquez M."/>
        </authorList>
    </citation>
    <scope>NUCLEOTIDE SEQUENCE [LARGE SCALE GENOMIC DNA]</scope>
    <source>
        <strain evidence="10 11">CS505</strain>
    </source>
</reference>
<evidence type="ECO:0000256" key="1">
    <source>
        <dbReference type="ARBA" id="ARBA00004167"/>
    </source>
</evidence>
<evidence type="ECO:0000256" key="4">
    <source>
        <dbReference type="ARBA" id="ARBA00022989"/>
    </source>
</evidence>
<evidence type="ECO:0000259" key="8">
    <source>
        <dbReference type="Pfam" id="PF25917"/>
    </source>
</evidence>
<dbReference type="InterPro" id="IPR058625">
    <property type="entry name" value="MdtA-like_BSH"/>
</dbReference>
<dbReference type="InterPro" id="IPR058982">
    <property type="entry name" value="Beta-barrel_AprE"/>
</dbReference>
<evidence type="ECO:0000256" key="2">
    <source>
        <dbReference type="ARBA" id="ARBA00009477"/>
    </source>
</evidence>
<evidence type="ECO:0000259" key="9">
    <source>
        <dbReference type="Pfam" id="PF26002"/>
    </source>
</evidence>
<proteinExistence type="inferred from homology"/>
<keyword evidence="5 7" id="KW-0472">Membrane</keyword>
<dbReference type="Pfam" id="PF25917">
    <property type="entry name" value="BSH_RND"/>
    <property type="match status" value="1"/>
</dbReference>
<keyword evidence="6" id="KW-0175">Coiled coil</keyword>
<sequence>MKFLYQYQRDSQSGIENGYDDPNFEHLHPVEVNEFLPQIHRLTSIGAGIMLTIFLVGIALATILTYKTTVKVAGTIRPVGEIKLVESAISGEVQRILVQNNQVVSQGDSMAFVDDSQVQTQKKQLEDSIQKSQLQLLEIDSQLNEIRNQILDQTNLNEQTIFAAQSEFMGTQRNFDDQRIKGNAELLQAEIAFQFAKSQLQRLEKQGILKSTIQEAETALNLAVIQRNRLQAIASSGAIPASLLEEKQQAIKSARAKLESAKNNAQSLWDDKQQAFKTAQINLYKARTTMNPSNSAVIIASQRIKQEQVRGEMTIAALNKELGNLLQQRLEIQKQLTRYRQDLLQTEINLQKTVIRAPITGTLLQLKLRNLGQVVQSGQAIAQIAPLNVPLEIKAYIPIQEINKVQVGRKFQMRVSACPYPDYGTLRGRVKNISPDVLSSNIVTNNLTNNITNNTGTNGYEVTMEPETLYVGKGQNKCYLQPGMEGGADIISREENVMQFILRKARLISRDGE</sequence>
<dbReference type="EMBL" id="LYXA01000001">
    <property type="protein sequence ID" value="OBU76319.1"/>
    <property type="molecule type" value="Genomic_DNA"/>
</dbReference>